<proteinExistence type="inferred from homology"/>
<evidence type="ECO:0000256" key="3">
    <source>
        <dbReference type="ARBA" id="ARBA00022525"/>
    </source>
</evidence>
<feature type="non-terminal residue" evidence="7">
    <location>
        <position position="128"/>
    </location>
</feature>
<name>A0A1Y3B999_EURMA</name>
<dbReference type="SUPFAM" id="SSF53474">
    <property type="entry name" value="alpha/beta-Hydrolases"/>
    <property type="match status" value="1"/>
</dbReference>
<dbReference type="Proteomes" id="UP000194236">
    <property type="component" value="Unassembled WGS sequence"/>
</dbReference>
<gene>
    <name evidence="7" type="ORF">BLA29_008627</name>
</gene>
<evidence type="ECO:0000313" key="8">
    <source>
        <dbReference type="Proteomes" id="UP000194236"/>
    </source>
</evidence>
<evidence type="ECO:0000259" key="6">
    <source>
        <dbReference type="Pfam" id="PF00151"/>
    </source>
</evidence>
<evidence type="ECO:0000256" key="1">
    <source>
        <dbReference type="ARBA" id="ARBA00004613"/>
    </source>
</evidence>
<evidence type="ECO:0000256" key="5">
    <source>
        <dbReference type="SAM" id="SignalP"/>
    </source>
</evidence>
<evidence type="ECO:0000256" key="2">
    <source>
        <dbReference type="ARBA" id="ARBA00010701"/>
    </source>
</evidence>
<dbReference type="GO" id="GO:0005615">
    <property type="term" value="C:extracellular space"/>
    <property type="evidence" value="ECO:0007669"/>
    <property type="project" value="TreeGrafter"/>
</dbReference>
<dbReference type="GO" id="GO:0016298">
    <property type="term" value="F:lipase activity"/>
    <property type="evidence" value="ECO:0007669"/>
    <property type="project" value="InterPro"/>
</dbReference>
<dbReference type="PANTHER" id="PTHR11610">
    <property type="entry name" value="LIPASE"/>
    <property type="match status" value="1"/>
</dbReference>
<dbReference type="GO" id="GO:0016042">
    <property type="term" value="P:lipid catabolic process"/>
    <property type="evidence" value="ECO:0007669"/>
    <property type="project" value="TreeGrafter"/>
</dbReference>
<reference evidence="7 8" key="1">
    <citation type="submission" date="2017-03" db="EMBL/GenBank/DDBJ databases">
        <title>Genome Survey of Euroglyphus maynei.</title>
        <authorList>
            <person name="Arlian L.G."/>
            <person name="Morgan M.S."/>
            <person name="Rider S.D."/>
        </authorList>
    </citation>
    <scope>NUCLEOTIDE SEQUENCE [LARGE SCALE GENOMIC DNA]</scope>
    <source>
        <strain evidence="7">Arlian Lab</strain>
        <tissue evidence="7">Whole body</tissue>
    </source>
</reference>
<dbReference type="EMBL" id="MUJZ01032671">
    <property type="protein sequence ID" value="OTF77422.1"/>
    <property type="molecule type" value="Genomic_DNA"/>
</dbReference>
<accession>A0A1Y3B999</accession>
<sequence length="128" mass="14930">MNAKKISVFSLFLVVIIHCLPACDALKTITYQGIGTFTDNDFYDSKWRPFVDIPESPEKIDPNYVLYNRKNQYDPQTLKFNDTQSLRHSHFDPKLETKIIVHGFIDGPLINCFMYPMKEKFLAIHDVN</sequence>
<comment type="similarity">
    <text evidence="2 4">Belongs to the AB hydrolase superfamily. Lipase family.</text>
</comment>
<dbReference type="PANTHER" id="PTHR11610:SF190">
    <property type="entry name" value="VITELLOGENIN-3-LIKE PROTEIN"/>
    <property type="match status" value="1"/>
</dbReference>
<dbReference type="InterPro" id="IPR000734">
    <property type="entry name" value="TAG_lipase"/>
</dbReference>
<dbReference type="Gene3D" id="3.40.50.1820">
    <property type="entry name" value="alpha/beta hydrolase"/>
    <property type="match status" value="1"/>
</dbReference>
<comment type="subcellular location">
    <subcellularLocation>
        <location evidence="1">Secreted</location>
    </subcellularLocation>
</comment>
<protein>
    <recommendedName>
        <fullName evidence="6">Lipase domain-containing protein</fullName>
    </recommendedName>
</protein>
<feature type="signal peptide" evidence="5">
    <location>
        <begin position="1"/>
        <end position="25"/>
    </location>
</feature>
<dbReference type="InterPro" id="IPR013818">
    <property type="entry name" value="Lipase"/>
</dbReference>
<keyword evidence="5" id="KW-0732">Signal</keyword>
<keyword evidence="3" id="KW-0964">Secreted</keyword>
<dbReference type="Pfam" id="PF00151">
    <property type="entry name" value="Lipase"/>
    <property type="match status" value="1"/>
</dbReference>
<feature type="chain" id="PRO_5012734351" description="Lipase domain-containing protein" evidence="5">
    <location>
        <begin position="26"/>
        <end position="128"/>
    </location>
</feature>
<keyword evidence="8" id="KW-1185">Reference proteome</keyword>
<organism evidence="7 8">
    <name type="scientific">Euroglyphus maynei</name>
    <name type="common">Mayne's house dust mite</name>
    <dbReference type="NCBI Taxonomy" id="6958"/>
    <lineage>
        <taxon>Eukaryota</taxon>
        <taxon>Metazoa</taxon>
        <taxon>Ecdysozoa</taxon>
        <taxon>Arthropoda</taxon>
        <taxon>Chelicerata</taxon>
        <taxon>Arachnida</taxon>
        <taxon>Acari</taxon>
        <taxon>Acariformes</taxon>
        <taxon>Sarcoptiformes</taxon>
        <taxon>Astigmata</taxon>
        <taxon>Psoroptidia</taxon>
        <taxon>Analgoidea</taxon>
        <taxon>Pyroglyphidae</taxon>
        <taxon>Pyroglyphinae</taxon>
        <taxon>Euroglyphus</taxon>
    </lineage>
</organism>
<dbReference type="OrthoDB" id="6433448at2759"/>
<evidence type="ECO:0000313" key="7">
    <source>
        <dbReference type="EMBL" id="OTF77422.1"/>
    </source>
</evidence>
<comment type="caution">
    <text evidence="7">The sequence shown here is derived from an EMBL/GenBank/DDBJ whole genome shotgun (WGS) entry which is preliminary data.</text>
</comment>
<evidence type="ECO:0000256" key="4">
    <source>
        <dbReference type="RuleBase" id="RU004262"/>
    </source>
</evidence>
<dbReference type="AlphaFoldDB" id="A0A1Y3B999"/>
<feature type="domain" description="Lipase" evidence="6">
    <location>
        <begin position="29"/>
        <end position="128"/>
    </location>
</feature>
<dbReference type="InterPro" id="IPR029058">
    <property type="entry name" value="AB_hydrolase_fold"/>
</dbReference>